<evidence type="ECO:0000313" key="3">
    <source>
        <dbReference type="Proteomes" id="UP000247702"/>
    </source>
</evidence>
<comment type="caution">
    <text evidence="2">The sequence shown here is derived from an EMBL/GenBank/DDBJ whole genome shotgun (WGS) entry which is preliminary data.</text>
</comment>
<name>A0A2Z6QZX3_9GLOM</name>
<evidence type="ECO:0000313" key="2">
    <source>
        <dbReference type="EMBL" id="GBB90251.1"/>
    </source>
</evidence>
<proteinExistence type="predicted"/>
<accession>A0A2Z6QZX3</accession>
<protein>
    <submittedName>
        <fullName evidence="2">Uncharacterized protein</fullName>
    </submittedName>
</protein>
<feature type="compositionally biased region" description="Acidic residues" evidence="1">
    <location>
        <begin position="229"/>
        <end position="242"/>
    </location>
</feature>
<keyword evidence="3" id="KW-1185">Reference proteome</keyword>
<organism evidence="2 3">
    <name type="scientific">Rhizophagus clarus</name>
    <dbReference type="NCBI Taxonomy" id="94130"/>
    <lineage>
        <taxon>Eukaryota</taxon>
        <taxon>Fungi</taxon>
        <taxon>Fungi incertae sedis</taxon>
        <taxon>Mucoromycota</taxon>
        <taxon>Glomeromycotina</taxon>
        <taxon>Glomeromycetes</taxon>
        <taxon>Glomerales</taxon>
        <taxon>Glomeraceae</taxon>
        <taxon>Rhizophagus</taxon>
    </lineage>
</organism>
<dbReference type="EMBL" id="BEXD01000795">
    <property type="protein sequence ID" value="GBB90251.1"/>
    <property type="molecule type" value="Genomic_DNA"/>
</dbReference>
<feature type="region of interest" description="Disordered" evidence="1">
    <location>
        <begin position="214"/>
        <end position="248"/>
    </location>
</feature>
<reference evidence="2 3" key="1">
    <citation type="submission" date="2017-11" db="EMBL/GenBank/DDBJ databases">
        <title>The genome of Rhizophagus clarus HR1 reveals common genetic basis of auxotrophy among arbuscular mycorrhizal fungi.</title>
        <authorList>
            <person name="Kobayashi Y."/>
        </authorList>
    </citation>
    <scope>NUCLEOTIDE SEQUENCE [LARGE SCALE GENOMIC DNA]</scope>
    <source>
        <strain evidence="2 3">HR1</strain>
    </source>
</reference>
<gene>
    <name evidence="2" type="ORF">RclHR1_17130003</name>
</gene>
<dbReference type="AlphaFoldDB" id="A0A2Z6QZX3"/>
<sequence>MSSHSLLKLCNIYIIASCDYGTKMDMIASHHYFYYQLREKSSPCKNMPSLKILNIMVFHKVKKKARAKSRICQANLVRQHPSITPGKISQGSKLPFSIEFSEDALDKESVEYQTLRNGVKKVLGVVVGLLEDRALIGVTNCNAHVTETFDQTNASEAVSAEVSIPTAHIQLTHVSGDSKGIGLDNSHKANDYDDLYYGGPDNSIPSSMEKGINEVQTDNDSDCSHNNDPEEEMPDDSDDDGYDGYGGYSGYNEYGERLVLPAVIGCSGCNRL</sequence>
<evidence type="ECO:0000256" key="1">
    <source>
        <dbReference type="SAM" id="MobiDB-lite"/>
    </source>
</evidence>
<dbReference type="Proteomes" id="UP000247702">
    <property type="component" value="Unassembled WGS sequence"/>
</dbReference>